<evidence type="ECO:0000256" key="2">
    <source>
        <dbReference type="ARBA" id="ARBA00012438"/>
    </source>
</evidence>
<evidence type="ECO:0000259" key="9">
    <source>
        <dbReference type="PROSITE" id="PS50113"/>
    </source>
</evidence>
<evidence type="ECO:0000256" key="6">
    <source>
        <dbReference type="SAM" id="Phobius"/>
    </source>
</evidence>
<reference evidence="10" key="1">
    <citation type="submission" date="2020-12" db="EMBL/GenBank/DDBJ databases">
        <title>Geomonas sp. Red875, isolated from river sediment.</title>
        <authorList>
            <person name="Xu Z."/>
            <person name="Zhang Z."/>
            <person name="Masuda Y."/>
            <person name="Itoh H."/>
            <person name="Senoo K."/>
        </authorList>
    </citation>
    <scope>NUCLEOTIDE SEQUENCE</scope>
    <source>
        <strain evidence="10">Red875</strain>
    </source>
</reference>
<dbReference type="PANTHER" id="PTHR43047">
    <property type="entry name" value="TWO-COMPONENT HISTIDINE PROTEIN KINASE"/>
    <property type="match status" value="1"/>
</dbReference>
<feature type="transmembrane region" description="Helical" evidence="6">
    <location>
        <begin position="50"/>
        <end position="75"/>
    </location>
</feature>
<dbReference type="InterPro" id="IPR000700">
    <property type="entry name" value="PAS-assoc_C"/>
</dbReference>
<feature type="domain" description="PAC" evidence="9">
    <location>
        <begin position="410"/>
        <end position="462"/>
    </location>
</feature>
<dbReference type="SUPFAM" id="SSF47384">
    <property type="entry name" value="Homodimeric domain of signal transducing histidine kinase"/>
    <property type="match status" value="1"/>
</dbReference>
<name>A0A8J7M1F4_9BACT</name>
<dbReference type="InterPro" id="IPR036890">
    <property type="entry name" value="HATPase_C_sf"/>
</dbReference>
<dbReference type="RefSeq" id="WP_199385803.1">
    <property type="nucleotide sequence ID" value="NZ_JAEMHM010000018.1"/>
</dbReference>
<dbReference type="Pfam" id="PF02518">
    <property type="entry name" value="HATPase_c"/>
    <property type="match status" value="1"/>
</dbReference>
<feature type="domain" description="PAC" evidence="9">
    <location>
        <begin position="161"/>
        <end position="213"/>
    </location>
</feature>
<dbReference type="Gene3D" id="2.10.70.100">
    <property type="match status" value="1"/>
</dbReference>
<dbReference type="InterPro" id="IPR013656">
    <property type="entry name" value="PAS_4"/>
</dbReference>
<dbReference type="Pfam" id="PF08448">
    <property type="entry name" value="PAS_4"/>
    <property type="match status" value="1"/>
</dbReference>
<dbReference type="InterPro" id="IPR005467">
    <property type="entry name" value="His_kinase_dom"/>
</dbReference>
<dbReference type="PANTHER" id="PTHR43047:SF78">
    <property type="entry name" value="SENSORY_REGULATORY PROTEIN RPFC"/>
    <property type="match status" value="1"/>
</dbReference>
<dbReference type="InterPro" id="IPR003594">
    <property type="entry name" value="HATPase_dom"/>
</dbReference>
<evidence type="ECO:0000256" key="4">
    <source>
        <dbReference type="ARBA" id="ARBA00022679"/>
    </source>
</evidence>
<dbReference type="PROSITE" id="PS50109">
    <property type="entry name" value="HIS_KIN"/>
    <property type="match status" value="1"/>
</dbReference>
<dbReference type="SMART" id="SM00388">
    <property type="entry name" value="HisKA"/>
    <property type="match status" value="1"/>
</dbReference>
<dbReference type="Gene3D" id="3.30.565.10">
    <property type="entry name" value="Histidine kinase-like ATPase, C-terminal domain"/>
    <property type="match status" value="1"/>
</dbReference>
<protein>
    <recommendedName>
        <fullName evidence="2">histidine kinase</fullName>
        <ecNumber evidence="2">2.7.13.3</ecNumber>
    </recommendedName>
</protein>
<keyword evidence="5" id="KW-0418">Kinase</keyword>
<dbReference type="InterPro" id="IPR036097">
    <property type="entry name" value="HisK_dim/P_sf"/>
</dbReference>
<feature type="domain" description="PAS" evidence="8">
    <location>
        <begin position="336"/>
        <end position="406"/>
    </location>
</feature>
<evidence type="ECO:0000256" key="3">
    <source>
        <dbReference type="ARBA" id="ARBA00022553"/>
    </source>
</evidence>
<feature type="domain" description="Histidine kinase" evidence="7">
    <location>
        <begin position="479"/>
        <end position="700"/>
    </location>
</feature>
<dbReference type="Pfam" id="PF08447">
    <property type="entry name" value="PAS_3"/>
    <property type="match status" value="2"/>
</dbReference>
<dbReference type="InterPro" id="IPR003661">
    <property type="entry name" value="HisK_dim/P_dom"/>
</dbReference>
<accession>A0A8J7M1F4</accession>
<dbReference type="SMART" id="SM00091">
    <property type="entry name" value="PAS"/>
    <property type="match status" value="3"/>
</dbReference>
<dbReference type="Proteomes" id="UP000636888">
    <property type="component" value="Unassembled WGS sequence"/>
</dbReference>
<dbReference type="InterPro" id="IPR004358">
    <property type="entry name" value="Sig_transdc_His_kin-like_C"/>
</dbReference>
<dbReference type="InterPro" id="IPR013655">
    <property type="entry name" value="PAS_fold_3"/>
</dbReference>
<keyword evidence="11" id="KW-1185">Reference proteome</keyword>
<dbReference type="PRINTS" id="PR00344">
    <property type="entry name" value="BCTRLSENSOR"/>
</dbReference>
<dbReference type="PROSITE" id="PS50112">
    <property type="entry name" value="PAS"/>
    <property type="match status" value="2"/>
</dbReference>
<dbReference type="NCBIfam" id="TIGR00229">
    <property type="entry name" value="sensory_box"/>
    <property type="match status" value="3"/>
</dbReference>
<proteinExistence type="predicted"/>
<sequence length="949" mass="105936">MAELPQPAYPPQRSVRRLLFFPLLIFVIFLITFLLYQFRKGVFQGHLDDGSIALIIAGSMLLLIWSVFSVLRLYWRRETDVALRENEERLRISQRIAHIGSWDWDLASDRVDCTDEMYRIFGLDDESFPRTYPEFLQLLPPEDRNALAVAIRSALYGGAGYALEHRVFRPDGSERIVFETGEVFHNEVGEPLRVVSVVHDITERKQAESALSFEKRYRALIENLPQAIYLKDRNSYYVSCNSSFARELGMETAEVFGKTDRDLFPEAVAEERIADDARVMAAGLPEERDEWRPGANVWVSRALVPLKDQGGTVYGLLGVATDITDRKLAEERLKESEERFRITFEQAAVGICHLDLDGVMIRINRSFCNIIGYDQDDLLGRAIEMFSHPDDLPQDRESVRALVAREIDKYTVEKRYLRADGSLVWVNLSKSLAFGPSGEPRYFIAVVEDITEKRAAEALRREHDLVKAESLAKSRFLANMSHEIRTPMNAIIGMSLLALKTNLTVKQRGYLEKIHASSRVLLNIINDTLEFSRFEAGRIELEHLDFDPCQVLKSVHDIFSARAAEKGISLRFLLDPELPRQLVGDALRLTQVLGNLVGNAVKFTEHGGVVVGLTRCGMVRGETLVRFFVRDSGLGIPAEQLERIFTPFTQVDSSTTRRFGGTGLGLSISRQLVEMMEGTLEVESEVGSGSTFSFTVSFATPLQQELLATDAPLNLPAVRVMVEGTLPTGMHKSLKELGFEVKKGAGEAMLADAAAAGQYDLVLYDCRGRSREAAQLLYRTRENRTLAGLASAVLVEREELAPAAAEANGLAHRYIGVPCDLEALRTGILRALIHREAQQAGEAMGDAQLSLDMNAPEPAPSVAAAPATPARVDLATLGADSLAVARELAELERLLAKNSLDAKKQYHRLLQEFPPEGVPAELQRLAACLDRLDFRRAREIVERVGQLLQ</sequence>
<dbReference type="Gene3D" id="1.10.287.130">
    <property type="match status" value="1"/>
</dbReference>
<feature type="transmembrane region" description="Helical" evidence="6">
    <location>
        <begin position="20"/>
        <end position="38"/>
    </location>
</feature>
<organism evidence="10 11">
    <name type="scientific">Geomesophilobacter sediminis</name>
    <dbReference type="NCBI Taxonomy" id="2798584"/>
    <lineage>
        <taxon>Bacteria</taxon>
        <taxon>Pseudomonadati</taxon>
        <taxon>Thermodesulfobacteriota</taxon>
        <taxon>Desulfuromonadia</taxon>
        <taxon>Geobacterales</taxon>
        <taxon>Geobacteraceae</taxon>
        <taxon>Geomesophilobacter</taxon>
    </lineage>
</organism>
<dbReference type="SMART" id="SM00387">
    <property type="entry name" value="HATPase_c"/>
    <property type="match status" value="1"/>
</dbReference>
<dbReference type="InterPro" id="IPR001610">
    <property type="entry name" value="PAC"/>
</dbReference>
<dbReference type="CDD" id="cd16922">
    <property type="entry name" value="HATPase_EvgS-ArcB-TorS-like"/>
    <property type="match status" value="1"/>
</dbReference>
<dbReference type="InterPro" id="IPR035965">
    <property type="entry name" value="PAS-like_dom_sf"/>
</dbReference>
<dbReference type="Pfam" id="PF00512">
    <property type="entry name" value="HisKA"/>
    <property type="match status" value="1"/>
</dbReference>
<feature type="domain" description="PAS" evidence="8">
    <location>
        <begin position="213"/>
        <end position="259"/>
    </location>
</feature>
<gene>
    <name evidence="10" type="ORF">JFN93_19430</name>
</gene>
<keyword evidence="3" id="KW-0597">Phosphoprotein</keyword>
<evidence type="ECO:0000259" key="8">
    <source>
        <dbReference type="PROSITE" id="PS50112"/>
    </source>
</evidence>
<keyword evidence="6" id="KW-1133">Transmembrane helix</keyword>
<keyword evidence="4" id="KW-0808">Transferase</keyword>
<dbReference type="Gene3D" id="3.30.450.20">
    <property type="entry name" value="PAS domain"/>
    <property type="match status" value="3"/>
</dbReference>
<dbReference type="InterPro" id="IPR000014">
    <property type="entry name" value="PAS"/>
</dbReference>
<dbReference type="EC" id="2.7.13.3" evidence="2"/>
<dbReference type="SMART" id="SM00086">
    <property type="entry name" value="PAC"/>
    <property type="match status" value="3"/>
</dbReference>
<feature type="domain" description="PAC" evidence="9">
    <location>
        <begin position="278"/>
        <end position="335"/>
    </location>
</feature>
<keyword evidence="6" id="KW-0472">Membrane</keyword>
<dbReference type="CDD" id="cd00130">
    <property type="entry name" value="PAS"/>
    <property type="match status" value="3"/>
</dbReference>
<evidence type="ECO:0000313" key="10">
    <source>
        <dbReference type="EMBL" id="MBJ6726887.1"/>
    </source>
</evidence>
<dbReference type="AlphaFoldDB" id="A0A8J7M1F4"/>
<evidence type="ECO:0000256" key="1">
    <source>
        <dbReference type="ARBA" id="ARBA00000085"/>
    </source>
</evidence>
<keyword evidence="6" id="KW-0812">Transmembrane</keyword>
<evidence type="ECO:0000256" key="5">
    <source>
        <dbReference type="ARBA" id="ARBA00022777"/>
    </source>
</evidence>
<comment type="caution">
    <text evidence="10">The sequence shown here is derived from an EMBL/GenBank/DDBJ whole genome shotgun (WGS) entry which is preliminary data.</text>
</comment>
<dbReference type="FunFam" id="3.30.565.10:FF:000078">
    <property type="entry name" value="Two-component sensor histidine kinase"/>
    <property type="match status" value="1"/>
</dbReference>
<comment type="catalytic activity">
    <reaction evidence="1">
        <text>ATP + protein L-histidine = ADP + protein N-phospho-L-histidine.</text>
        <dbReference type="EC" id="2.7.13.3"/>
    </reaction>
</comment>
<dbReference type="CDD" id="cd00082">
    <property type="entry name" value="HisKA"/>
    <property type="match status" value="1"/>
</dbReference>
<dbReference type="EMBL" id="JAEMHM010000018">
    <property type="protein sequence ID" value="MBJ6726887.1"/>
    <property type="molecule type" value="Genomic_DNA"/>
</dbReference>
<dbReference type="GO" id="GO:0000155">
    <property type="term" value="F:phosphorelay sensor kinase activity"/>
    <property type="evidence" value="ECO:0007669"/>
    <property type="project" value="InterPro"/>
</dbReference>
<evidence type="ECO:0000313" key="11">
    <source>
        <dbReference type="Proteomes" id="UP000636888"/>
    </source>
</evidence>
<dbReference type="PROSITE" id="PS50113">
    <property type="entry name" value="PAC"/>
    <property type="match status" value="3"/>
</dbReference>
<evidence type="ECO:0000259" key="7">
    <source>
        <dbReference type="PROSITE" id="PS50109"/>
    </source>
</evidence>
<dbReference type="SUPFAM" id="SSF55874">
    <property type="entry name" value="ATPase domain of HSP90 chaperone/DNA topoisomerase II/histidine kinase"/>
    <property type="match status" value="1"/>
</dbReference>
<dbReference type="SUPFAM" id="SSF55785">
    <property type="entry name" value="PYP-like sensor domain (PAS domain)"/>
    <property type="match status" value="3"/>
</dbReference>